<gene>
    <name evidence="1" type="ORF">HHX25_02750</name>
</gene>
<reference evidence="1 2" key="1">
    <citation type="submission" date="2020-04" db="EMBL/GenBank/DDBJ databases">
        <title>A Flavivirga sp. nov.</title>
        <authorList>
            <person name="Sun X."/>
        </authorList>
    </citation>
    <scope>NUCLEOTIDE SEQUENCE [LARGE SCALE GENOMIC DNA]</scope>
    <source>
        <strain evidence="1 2">Y03</strain>
    </source>
</reference>
<keyword evidence="2" id="KW-1185">Reference proteome</keyword>
<accession>A0ABX1RS82</accession>
<evidence type="ECO:0000313" key="2">
    <source>
        <dbReference type="Proteomes" id="UP000746690"/>
    </source>
</evidence>
<comment type="caution">
    <text evidence="1">The sequence shown here is derived from an EMBL/GenBank/DDBJ whole genome shotgun (WGS) entry which is preliminary data.</text>
</comment>
<organism evidence="1 2">
    <name type="scientific">Flavivirga algicola</name>
    <dbReference type="NCBI Taxonomy" id="2729136"/>
    <lineage>
        <taxon>Bacteria</taxon>
        <taxon>Pseudomonadati</taxon>
        <taxon>Bacteroidota</taxon>
        <taxon>Flavobacteriia</taxon>
        <taxon>Flavobacteriales</taxon>
        <taxon>Flavobacteriaceae</taxon>
        <taxon>Flavivirga</taxon>
    </lineage>
</organism>
<name>A0ABX1RS82_9FLAO</name>
<proteinExistence type="predicted"/>
<dbReference type="Proteomes" id="UP000746690">
    <property type="component" value="Unassembled WGS sequence"/>
</dbReference>
<protein>
    <submittedName>
        <fullName evidence="1">Transposase</fullName>
    </submittedName>
</protein>
<evidence type="ECO:0000313" key="1">
    <source>
        <dbReference type="EMBL" id="NMH86415.1"/>
    </source>
</evidence>
<sequence>MLVEYFDLVKKTKKNEVLHLYFEERNIVHKEKDSQKLISLGFIKEVTIQDFPIRGKIVYLHIKRRAWFDKETKQIIRKNYGLIGKGTSMTKEYATFLKEISRY</sequence>
<dbReference type="EMBL" id="JABBHF010000001">
    <property type="protein sequence ID" value="NMH86415.1"/>
    <property type="molecule type" value="Genomic_DNA"/>
</dbReference>